<protein>
    <recommendedName>
        <fullName evidence="3">Alkaline phosphatase</fullName>
    </recommendedName>
</protein>
<dbReference type="InterPro" id="IPR017850">
    <property type="entry name" value="Alkaline_phosphatase_core_sf"/>
</dbReference>
<proteinExistence type="predicted"/>
<comment type="caution">
    <text evidence="1">The sequence shown here is derived from an EMBL/GenBank/DDBJ whole genome shotgun (WGS) entry which is preliminary data.</text>
</comment>
<name>A0ABR2WRI9_9FUNG</name>
<gene>
    <name evidence="1" type="ORF">K7432_008581</name>
</gene>
<sequence>MTADHGGVGIGHGGSSAAEVNVFWGARGKGVNVAKLGTGVRNMDIAGTVANALRLPQPANWDSKFVTIY</sequence>
<organism evidence="1 2">
    <name type="scientific">Basidiobolus ranarum</name>
    <dbReference type="NCBI Taxonomy" id="34480"/>
    <lineage>
        <taxon>Eukaryota</taxon>
        <taxon>Fungi</taxon>
        <taxon>Fungi incertae sedis</taxon>
        <taxon>Zoopagomycota</taxon>
        <taxon>Entomophthoromycotina</taxon>
        <taxon>Basidiobolomycetes</taxon>
        <taxon>Basidiobolales</taxon>
        <taxon>Basidiobolaceae</taxon>
        <taxon>Basidiobolus</taxon>
    </lineage>
</organism>
<reference evidence="1 2" key="1">
    <citation type="submission" date="2023-04" db="EMBL/GenBank/DDBJ databases">
        <title>Genome of Basidiobolus ranarum AG-B5.</title>
        <authorList>
            <person name="Stajich J.E."/>
            <person name="Carter-House D."/>
            <person name="Gryganskyi A."/>
        </authorList>
    </citation>
    <scope>NUCLEOTIDE SEQUENCE [LARGE SCALE GENOMIC DNA]</scope>
    <source>
        <strain evidence="1 2">AG-B5</strain>
    </source>
</reference>
<evidence type="ECO:0008006" key="3">
    <source>
        <dbReference type="Google" id="ProtNLM"/>
    </source>
</evidence>
<dbReference type="SUPFAM" id="SSF53649">
    <property type="entry name" value="Alkaline phosphatase-like"/>
    <property type="match status" value="1"/>
</dbReference>
<accession>A0ABR2WRI9</accession>
<keyword evidence="2" id="KW-1185">Reference proteome</keyword>
<dbReference type="Proteomes" id="UP001479436">
    <property type="component" value="Unassembled WGS sequence"/>
</dbReference>
<evidence type="ECO:0000313" key="2">
    <source>
        <dbReference type="Proteomes" id="UP001479436"/>
    </source>
</evidence>
<dbReference type="Gene3D" id="3.40.720.10">
    <property type="entry name" value="Alkaline Phosphatase, subunit A"/>
    <property type="match status" value="1"/>
</dbReference>
<evidence type="ECO:0000313" key="1">
    <source>
        <dbReference type="EMBL" id="KAK9764158.1"/>
    </source>
</evidence>
<dbReference type="EMBL" id="JASJQH010000483">
    <property type="protein sequence ID" value="KAK9764158.1"/>
    <property type="molecule type" value="Genomic_DNA"/>
</dbReference>